<organism evidence="2 3">
    <name type="scientific">Candida parapsilosis</name>
    <name type="common">Yeast</name>
    <dbReference type="NCBI Taxonomy" id="5480"/>
    <lineage>
        <taxon>Eukaryota</taxon>
        <taxon>Fungi</taxon>
        <taxon>Dikarya</taxon>
        <taxon>Ascomycota</taxon>
        <taxon>Saccharomycotina</taxon>
        <taxon>Pichiomycetes</taxon>
        <taxon>Debaryomycetaceae</taxon>
        <taxon>Candida/Lodderomyces clade</taxon>
        <taxon>Candida</taxon>
    </lineage>
</organism>
<dbReference type="AlphaFoldDB" id="A0A8X7NQG3"/>
<dbReference type="EMBL" id="JABWAB010000001">
    <property type="protein sequence ID" value="KAF6059036.1"/>
    <property type="molecule type" value="Genomic_DNA"/>
</dbReference>
<sequence length="194" mass="21686">MLSVRDYTEVREKAVLKVSVTSGLNVSFLGAISPKGYIDLKVRLPAEAAPNKKRKVDSNTTVSEKKAKVGTTADHFFAFAKSVLREIEANNALKEIKYLILDNAAIHKRRDLQLLVASSGVELVFLPPYSPGLNTIEEFWSACKVKVKRSNLSRKEQLTPKVREAIAKITLESYQGFCKHANDHLQYCLESTSF</sequence>
<evidence type="ECO:0000259" key="1">
    <source>
        <dbReference type="Pfam" id="PF13358"/>
    </source>
</evidence>
<accession>A0A8X7NQG3</accession>
<dbReference type="InterPro" id="IPR036397">
    <property type="entry name" value="RNaseH_sf"/>
</dbReference>
<keyword evidence="2" id="KW-0255">Endonuclease</keyword>
<comment type="caution">
    <text evidence="2">The sequence shown here is derived from an EMBL/GenBank/DDBJ whole genome shotgun (WGS) entry which is preliminary data.</text>
</comment>
<keyword evidence="2" id="KW-0540">Nuclease</keyword>
<protein>
    <submittedName>
        <fullName evidence="2">DDE endonuclease family protein</fullName>
    </submittedName>
</protein>
<dbReference type="PANTHER" id="PTHR46564:SF1">
    <property type="entry name" value="TRANSPOSASE"/>
    <property type="match status" value="1"/>
</dbReference>
<dbReference type="GO" id="GO:0003676">
    <property type="term" value="F:nucleic acid binding"/>
    <property type="evidence" value="ECO:0007669"/>
    <property type="project" value="InterPro"/>
</dbReference>
<evidence type="ECO:0000313" key="3">
    <source>
        <dbReference type="Proteomes" id="UP000590412"/>
    </source>
</evidence>
<dbReference type="InterPro" id="IPR038717">
    <property type="entry name" value="Tc1-like_DDE_dom"/>
</dbReference>
<dbReference type="Pfam" id="PF13358">
    <property type="entry name" value="DDE_3"/>
    <property type="match status" value="1"/>
</dbReference>
<dbReference type="Gene3D" id="3.30.420.10">
    <property type="entry name" value="Ribonuclease H-like superfamily/Ribonuclease H"/>
    <property type="match status" value="1"/>
</dbReference>
<name>A0A8X7NQG3_CANPA</name>
<keyword evidence="2" id="KW-0378">Hydrolase</keyword>
<proteinExistence type="predicted"/>
<dbReference type="GO" id="GO:0004519">
    <property type="term" value="F:endonuclease activity"/>
    <property type="evidence" value="ECO:0007669"/>
    <property type="project" value="UniProtKB-KW"/>
</dbReference>
<dbReference type="PANTHER" id="PTHR46564">
    <property type="entry name" value="TRANSPOSASE"/>
    <property type="match status" value="1"/>
</dbReference>
<gene>
    <name evidence="2" type="ORF">FOB60_000618</name>
</gene>
<evidence type="ECO:0000313" key="2">
    <source>
        <dbReference type="EMBL" id="KAF6059036.1"/>
    </source>
</evidence>
<reference evidence="2" key="1">
    <citation type="submission" date="2020-03" db="EMBL/GenBank/DDBJ databases">
        <title>FDA dAtabase for Regulatory Grade micrObial Sequences (FDA-ARGOS): Supporting development and validation of Infectious Disease Dx tests.</title>
        <authorList>
            <person name="Campos J."/>
            <person name="Goldberg B."/>
            <person name="Tallon L."/>
            <person name="Sadzewicz L."/>
            <person name="Vavikolanu K."/>
            <person name="Mehta A."/>
            <person name="Aluvathingal J."/>
            <person name="Nadendla S."/>
            <person name="Nandy P."/>
            <person name="Geyer C."/>
            <person name="Yan Y."/>
            <person name="Sichtig H."/>
        </authorList>
    </citation>
    <scope>NUCLEOTIDE SEQUENCE [LARGE SCALE GENOMIC DNA]</scope>
    <source>
        <strain evidence="2">FDAARGOS_652</strain>
    </source>
</reference>
<feature type="domain" description="Tc1-like transposase DDE" evidence="1">
    <location>
        <begin position="72"/>
        <end position="158"/>
    </location>
</feature>
<dbReference type="Proteomes" id="UP000590412">
    <property type="component" value="Unassembled WGS sequence"/>
</dbReference>